<comment type="similarity">
    <text evidence="1">Belongs to the NusB family.</text>
</comment>
<dbReference type="GO" id="GO:0005829">
    <property type="term" value="C:cytosol"/>
    <property type="evidence" value="ECO:0007669"/>
    <property type="project" value="TreeGrafter"/>
</dbReference>
<evidence type="ECO:0000256" key="4">
    <source>
        <dbReference type="ARBA" id="ARBA00023015"/>
    </source>
</evidence>
<dbReference type="InterPro" id="IPR011605">
    <property type="entry name" value="NusB_fam"/>
</dbReference>
<reference evidence="7" key="1">
    <citation type="thesis" date="2015" institute="Rutgers" country="The State University of New Jersey, 14 College Farm Rd., New Brunswick, NJ, USA">
        <title>Ammonia toxicity in bacteria and its implications for treatment of and resource recovery from highly nitrogenous organic wastes.</title>
        <authorList>
            <person name="Luther A.K."/>
        </authorList>
    </citation>
    <scope>NUCLEOTIDE SEQUENCE</scope>
    <source>
        <strain evidence="7">RT-10B</strain>
    </source>
</reference>
<keyword evidence="2" id="KW-0889">Transcription antitermination</keyword>
<protein>
    <submittedName>
        <fullName evidence="7">Antitermination protein NusB</fullName>
    </submittedName>
</protein>
<gene>
    <name evidence="7" type="ORF">UF10_05225</name>
</gene>
<comment type="caution">
    <text evidence="7">The sequence shown here is derived from an EMBL/GenBank/DDBJ whole genome shotgun (WGS) entry which is preliminary data.</text>
</comment>
<keyword evidence="8" id="KW-1185">Reference proteome</keyword>
<proteinExistence type="inferred from homology"/>
<dbReference type="NCBIfam" id="TIGR01951">
    <property type="entry name" value="nusB"/>
    <property type="match status" value="1"/>
</dbReference>
<feature type="domain" description="NusB/RsmB/TIM44" evidence="6">
    <location>
        <begin position="67"/>
        <end position="163"/>
    </location>
</feature>
<name>A0A2P7Q037_9FIRM</name>
<dbReference type="PANTHER" id="PTHR11078">
    <property type="entry name" value="N UTILIZATION SUBSTANCE PROTEIN B-RELATED"/>
    <property type="match status" value="1"/>
</dbReference>
<keyword evidence="5" id="KW-0804">Transcription</keyword>
<dbReference type="AlphaFoldDB" id="A0A2P7Q037"/>
<dbReference type="OrthoDB" id="9811381at2"/>
<dbReference type="Gene3D" id="1.10.940.10">
    <property type="entry name" value="NusB-like"/>
    <property type="match status" value="1"/>
</dbReference>
<evidence type="ECO:0000313" key="8">
    <source>
        <dbReference type="Proteomes" id="UP000241434"/>
    </source>
</evidence>
<dbReference type="InterPro" id="IPR035926">
    <property type="entry name" value="NusB-like_sf"/>
</dbReference>
<organism evidence="7 8">
    <name type="scientific">Peptostreptococcus russellii</name>
    <dbReference type="NCBI Taxonomy" id="215200"/>
    <lineage>
        <taxon>Bacteria</taxon>
        <taxon>Bacillati</taxon>
        <taxon>Bacillota</taxon>
        <taxon>Clostridia</taxon>
        <taxon>Peptostreptococcales</taxon>
        <taxon>Peptostreptococcaceae</taxon>
        <taxon>Peptostreptococcus</taxon>
    </lineage>
</organism>
<dbReference type="GO" id="GO:0003723">
    <property type="term" value="F:RNA binding"/>
    <property type="evidence" value="ECO:0007669"/>
    <property type="project" value="UniProtKB-KW"/>
</dbReference>
<keyword evidence="4" id="KW-0805">Transcription regulation</keyword>
<evidence type="ECO:0000313" key="7">
    <source>
        <dbReference type="EMBL" id="PSJ31329.1"/>
    </source>
</evidence>
<sequence length="166" mass="19070">MKNNPTKDLLIRRIVSREVFMKYMYQKALMGEEWTNIYEDLNNFLDSVEEDAMEIHNVNGGKELDTLETYRDSLFDSAYLMDMSSAIEEHITEIDEYINKYARNWSIETLPAVDVAILRVAVAEIKYSFIVPNGVACDQAVNLAKKYCDENAYKYINGILGSVIGK</sequence>
<dbReference type="SUPFAM" id="SSF48013">
    <property type="entry name" value="NusB-like"/>
    <property type="match status" value="1"/>
</dbReference>
<evidence type="ECO:0000256" key="1">
    <source>
        <dbReference type="ARBA" id="ARBA00005952"/>
    </source>
</evidence>
<dbReference type="EMBL" id="JYGE01000004">
    <property type="protein sequence ID" value="PSJ31329.1"/>
    <property type="molecule type" value="Genomic_DNA"/>
</dbReference>
<dbReference type="InterPro" id="IPR006027">
    <property type="entry name" value="NusB_RsmB_TIM44"/>
</dbReference>
<evidence type="ECO:0000256" key="2">
    <source>
        <dbReference type="ARBA" id="ARBA00022814"/>
    </source>
</evidence>
<dbReference type="RefSeq" id="WP_106776788.1">
    <property type="nucleotide sequence ID" value="NZ_JBGGGQ010000001.1"/>
</dbReference>
<evidence type="ECO:0000256" key="3">
    <source>
        <dbReference type="ARBA" id="ARBA00022884"/>
    </source>
</evidence>
<dbReference type="Pfam" id="PF01029">
    <property type="entry name" value="NusB"/>
    <property type="match status" value="1"/>
</dbReference>
<keyword evidence="3" id="KW-0694">RNA-binding</keyword>
<dbReference type="GO" id="GO:0006353">
    <property type="term" value="P:DNA-templated transcription termination"/>
    <property type="evidence" value="ECO:0007669"/>
    <property type="project" value="InterPro"/>
</dbReference>
<accession>A0A2P7Q037</accession>
<evidence type="ECO:0000259" key="6">
    <source>
        <dbReference type="Pfam" id="PF01029"/>
    </source>
</evidence>
<dbReference type="GO" id="GO:0031564">
    <property type="term" value="P:transcription antitermination"/>
    <property type="evidence" value="ECO:0007669"/>
    <property type="project" value="UniProtKB-KW"/>
</dbReference>
<evidence type="ECO:0000256" key="5">
    <source>
        <dbReference type="ARBA" id="ARBA00023163"/>
    </source>
</evidence>
<dbReference type="PANTHER" id="PTHR11078:SF3">
    <property type="entry name" value="ANTITERMINATION NUSB DOMAIN-CONTAINING PROTEIN"/>
    <property type="match status" value="1"/>
</dbReference>
<dbReference type="Proteomes" id="UP000241434">
    <property type="component" value="Unassembled WGS sequence"/>
</dbReference>